<dbReference type="PANTHER" id="PTHR10889">
    <property type="entry name" value="DEOXYRIBOSE-PHOSPHATE ALDOLASE"/>
    <property type="match status" value="1"/>
</dbReference>
<dbReference type="GO" id="GO:0016052">
    <property type="term" value="P:carbohydrate catabolic process"/>
    <property type="evidence" value="ECO:0007669"/>
    <property type="project" value="TreeGrafter"/>
</dbReference>
<evidence type="ECO:0000313" key="8">
    <source>
        <dbReference type="EMBL" id="OGZ13233.1"/>
    </source>
</evidence>
<evidence type="ECO:0000256" key="6">
    <source>
        <dbReference type="ARBA" id="ARBA00048791"/>
    </source>
</evidence>
<comment type="pathway">
    <text evidence="1">Carbohydrate degradation; 2-deoxy-D-ribose 1-phosphate degradation; D-glyceraldehyde 3-phosphate and acetaldehyde from 2-deoxy-alpha-D-ribose 1-phosphate: step 2/2.</text>
</comment>
<dbReference type="GO" id="GO:0005737">
    <property type="term" value="C:cytoplasm"/>
    <property type="evidence" value="ECO:0007669"/>
    <property type="project" value="InterPro"/>
</dbReference>
<accession>A0A1G2DIA0</accession>
<dbReference type="Proteomes" id="UP000178636">
    <property type="component" value="Unassembled WGS sequence"/>
</dbReference>
<dbReference type="GO" id="GO:0009264">
    <property type="term" value="P:deoxyribonucleotide catabolic process"/>
    <property type="evidence" value="ECO:0007669"/>
    <property type="project" value="UniProtKB-UniRule"/>
</dbReference>
<sequence>METNKAHPFDPALVNTIRVNVPAVLRRTQTLATRRTFKVESQAAAYIRAVSCLDLTTLTGADTPERVKRLCKKALTPVDPSILQQLGIPELPLSVGAVCVYDAFVPTAVRALGGRIPVAAVSTGFSAGQTPFYLKLKEIETSVGRGATEIDVVISRALVHEGKWRELYHEIKAFHEVCEGRARMKTILGVGDLEELEKVAKASAVAIMAGSDFIKTSTGFEPSNATPEAGLVMARAVKASGLSVGIKPAGGIRSAKDAMFWLALMLEELGEAWTKPELFRIGASGLLTDIDRQLSHCATGRYSKLDHHAIA</sequence>
<dbReference type="PANTHER" id="PTHR10889:SF3">
    <property type="entry name" value="DEOXYRIBOSE-PHOSPHATE ALDOLASE"/>
    <property type="match status" value="1"/>
</dbReference>
<reference evidence="8 9" key="1">
    <citation type="journal article" date="2016" name="Nat. Commun.">
        <title>Thousands of microbial genomes shed light on interconnected biogeochemical processes in an aquifer system.</title>
        <authorList>
            <person name="Anantharaman K."/>
            <person name="Brown C.T."/>
            <person name="Hug L.A."/>
            <person name="Sharon I."/>
            <person name="Castelle C.J."/>
            <person name="Probst A.J."/>
            <person name="Thomas B.C."/>
            <person name="Singh A."/>
            <person name="Wilkins M.J."/>
            <person name="Karaoz U."/>
            <person name="Brodie E.L."/>
            <person name="Williams K.H."/>
            <person name="Hubbard S.S."/>
            <person name="Banfield J.F."/>
        </authorList>
    </citation>
    <scope>NUCLEOTIDE SEQUENCE [LARGE SCALE GENOMIC DNA]</scope>
</reference>
<evidence type="ECO:0000256" key="1">
    <source>
        <dbReference type="ARBA" id="ARBA00004816"/>
    </source>
</evidence>
<evidence type="ECO:0000256" key="4">
    <source>
        <dbReference type="ARBA" id="ARBA00023239"/>
    </source>
</evidence>
<dbReference type="AlphaFoldDB" id="A0A1G2DIA0"/>
<evidence type="ECO:0000256" key="2">
    <source>
        <dbReference type="ARBA" id="ARBA00009473"/>
    </source>
</evidence>
<name>A0A1G2DIA0_9BACT</name>
<keyword evidence="5" id="KW-0704">Schiff base</keyword>
<dbReference type="Gene3D" id="3.20.20.70">
    <property type="entry name" value="Aldolase class I"/>
    <property type="match status" value="1"/>
</dbReference>
<dbReference type="InterPro" id="IPR002915">
    <property type="entry name" value="DeoC/FbaB/LacD_aldolase"/>
</dbReference>
<keyword evidence="4" id="KW-0456">Lyase</keyword>
<comment type="catalytic activity">
    <reaction evidence="6">
        <text>2-deoxy-D-ribose 5-phosphate = D-glyceraldehyde 3-phosphate + acetaldehyde</text>
        <dbReference type="Rhea" id="RHEA:12821"/>
        <dbReference type="ChEBI" id="CHEBI:15343"/>
        <dbReference type="ChEBI" id="CHEBI:59776"/>
        <dbReference type="ChEBI" id="CHEBI:62877"/>
        <dbReference type="EC" id="4.1.2.4"/>
    </reaction>
</comment>
<dbReference type="EMBL" id="MHLO01000006">
    <property type="protein sequence ID" value="OGZ13233.1"/>
    <property type="molecule type" value="Genomic_DNA"/>
</dbReference>
<dbReference type="InterPro" id="IPR013785">
    <property type="entry name" value="Aldolase_TIM"/>
</dbReference>
<proteinExistence type="inferred from homology"/>
<evidence type="ECO:0000256" key="7">
    <source>
        <dbReference type="NCBIfam" id="TIGR00126"/>
    </source>
</evidence>
<dbReference type="InterPro" id="IPR011343">
    <property type="entry name" value="DeoC"/>
</dbReference>
<dbReference type="SUPFAM" id="SSF51569">
    <property type="entry name" value="Aldolase"/>
    <property type="match status" value="1"/>
</dbReference>
<organism evidence="8 9">
    <name type="scientific">Candidatus Lloydbacteria bacterium RIFCSPHIGHO2_02_FULL_54_17</name>
    <dbReference type="NCBI Taxonomy" id="1798664"/>
    <lineage>
        <taxon>Bacteria</taxon>
        <taxon>Candidatus Lloydiibacteriota</taxon>
    </lineage>
</organism>
<comment type="similarity">
    <text evidence="2">Belongs to the DeoC/FbaB aldolase family. DeoC type 2 subfamily.</text>
</comment>
<evidence type="ECO:0000256" key="5">
    <source>
        <dbReference type="ARBA" id="ARBA00023270"/>
    </source>
</evidence>
<dbReference type="NCBIfam" id="TIGR00126">
    <property type="entry name" value="deoC"/>
    <property type="match status" value="1"/>
</dbReference>
<evidence type="ECO:0000256" key="3">
    <source>
        <dbReference type="ARBA" id="ARBA00012515"/>
    </source>
</evidence>
<dbReference type="CDD" id="cd00959">
    <property type="entry name" value="DeoC"/>
    <property type="match status" value="1"/>
</dbReference>
<evidence type="ECO:0000313" key="9">
    <source>
        <dbReference type="Proteomes" id="UP000178636"/>
    </source>
</evidence>
<dbReference type="GO" id="GO:0004139">
    <property type="term" value="F:deoxyribose-phosphate aldolase activity"/>
    <property type="evidence" value="ECO:0007669"/>
    <property type="project" value="UniProtKB-UniRule"/>
</dbReference>
<dbReference type="STRING" id="1798664.A3C93_02045"/>
<dbReference type="PIRSF" id="PIRSF001357">
    <property type="entry name" value="DeoC"/>
    <property type="match status" value="1"/>
</dbReference>
<dbReference type="SMART" id="SM01133">
    <property type="entry name" value="DeoC"/>
    <property type="match status" value="1"/>
</dbReference>
<dbReference type="Pfam" id="PF01791">
    <property type="entry name" value="DeoC"/>
    <property type="match status" value="1"/>
</dbReference>
<gene>
    <name evidence="8" type="ORF">A3C93_02045</name>
</gene>
<dbReference type="EC" id="4.1.2.4" evidence="3 7"/>
<comment type="caution">
    <text evidence="8">The sequence shown here is derived from an EMBL/GenBank/DDBJ whole genome shotgun (WGS) entry which is preliminary data.</text>
</comment>
<protein>
    <recommendedName>
        <fullName evidence="3 7">Deoxyribose-phosphate aldolase</fullName>
        <ecNumber evidence="3 7">4.1.2.4</ecNumber>
    </recommendedName>
</protein>